<feature type="domain" description="Major capsid protein C-terminal" evidence="1">
    <location>
        <begin position="300"/>
        <end position="498"/>
    </location>
</feature>
<dbReference type="InterPro" id="IPR031654">
    <property type="entry name" value="Capsid_N"/>
</dbReference>
<dbReference type="EMBL" id="MN740165">
    <property type="protein sequence ID" value="QHT91483.1"/>
    <property type="molecule type" value="Genomic_DNA"/>
</dbReference>
<dbReference type="Gene3D" id="2.70.9.20">
    <property type="entry name" value="Major capsid protein Vp54"/>
    <property type="match status" value="1"/>
</dbReference>
<dbReference type="InterPro" id="IPR016112">
    <property type="entry name" value="VP_dsDNA_II"/>
</dbReference>
<organism evidence="3">
    <name type="scientific">viral metagenome</name>
    <dbReference type="NCBI Taxonomy" id="1070528"/>
    <lineage>
        <taxon>unclassified sequences</taxon>
        <taxon>metagenomes</taxon>
        <taxon>organismal metagenomes</taxon>
    </lineage>
</organism>
<sequence>MAASLLRVLNSGVQDSRLLCTKGEPDIRLFTKVFVKAGRFTTQWVRLDFDTSPSFGNSATITLPRKGHLISRLHLVTTMPDIYTSQKVARSNVNFVGPSFGWTNSLGHALLNEAIIEIGGATVESLNGRLLEVMDEFYNPLEKQISMNKLIQRKDNGFTYQSFGYNESNTRVVTPLPFWFSCGDSALALPIDAIQADQIKLTVKFNTINSLYVSDSYNTFSQTNPLAGEAYFSLSNAVFYQSNPSGSNVTGLPSNPVSQISEIKMSNLNMVNSYILAEYIYLDKPEANKFRLSDIRVPITQHYSFDPVDSQNMNQVRYKFNVPNPTRNLFFYLNHRDAPRYNAPFLATRDLSGSGTSVPWWPDASGLNTQWLSNIRSGFSTRDSEPIKSITLTYEGKLVRYTTDSPSLFRSILPSFEMRKSPWVNRYYYTLAFGLQHGHIAPSLPSGEANLDKMINIELNLQLHANTGSLDKNNVNRFNLYLFAETYNLLRIYGGRAGLLFAY</sequence>
<dbReference type="Pfam" id="PF04451">
    <property type="entry name" value="Capsid_NCLDV"/>
    <property type="match status" value="1"/>
</dbReference>
<proteinExistence type="predicted"/>
<feature type="domain" description="Major capsid protein N-terminal" evidence="2">
    <location>
        <begin position="29"/>
        <end position="223"/>
    </location>
</feature>
<protein>
    <recommendedName>
        <fullName evidence="4">Major capsid protein N-terminal domain-containing protein</fullName>
    </recommendedName>
</protein>
<evidence type="ECO:0000259" key="1">
    <source>
        <dbReference type="Pfam" id="PF04451"/>
    </source>
</evidence>
<reference evidence="3" key="1">
    <citation type="journal article" date="2020" name="Nature">
        <title>Giant virus diversity and host interactions through global metagenomics.</title>
        <authorList>
            <person name="Schulz F."/>
            <person name="Roux S."/>
            <person name="Paez-Espino D."/>
            <person name="Jungbluth S."/>
            <person name="Walsh D.A."/>
            <person name="Denef V.J."/>
            <person name="McMahon K.D."/>
            <person name="Konstantinidis K.T."/>
            <person name="Eloe-Fadrosh E.A."/>
            <person name="Kyrpides N.C."/>
            <person name="Woyke T."/>
        </authorList>
    </citation>
    <scope>NUCLEOTIDE SEQUENCE</scope>
    <source>
        <strain evidence="3">GVMAG-M-3300023184-77</strain>
    </source>
</reference>
<dbReference type="AlphaFoldDB" id="A0A6C0IIX6"/>
<dbReference type="Gene3D" id="2.70.9.10">
    <property type="entry name" value="Adenovirus Type 2 Hexon, domain 4"/>
    <property type="match status" value="1"/>
</dbReference>
<dbReference type="SUPFAM" id="SSF49749">
    <property type="entry name" value="Group II dsDNA viruses VP"/>
    <property type="match status" value="2"/>
</dbReference>
<evidence type="ECO:0008006" key="4">
    <source>
        <dbReference type="Google" id="ProtNLM"/>
    </source>
</evidence>
<name>A0A6C0IIX6_9ZZZZ</name>
<evidence type="ECO:0000259" key="2">
    <source>
        <dbReference type="Pfam" id="PF16903"/>
    </source>
</evidence>
<dbReference type="InterPro" id="IPR038519">
    <property type="entry name" value="MCP_C_sf"/>
</dbReference>
<dbReference type="InterPro" id="IPR007542">
    <property type="entry name" value="MCP_C"/>
</dbReference>
<evidence type="ECO:0000313" key="3">
    <source>
        <dbReference type="EMBL" id="QHT91483.1"/>
    </source>
</evidence>
<accession>A0A6C0IIX6</accession>
<dbReference type="GO" id="GO:0005198">
    <property type="term" value="F:structural molecule activity"/>
    <property type="evidence" value="ECO:0007669"/>
    <property type="project" value="InterPro"/>
</dbReference>
<dbReference type="Pfam" id="PF16903">
    <property type="entry name" value="Capsid_N"/>
    <property type="match status" value="1"/>
</dbReference>